<keyword evidence="2" id="KW-0042">Antenna complex</keyword>
<dbReference type="PANTHER" id="PTHR12697">
    <property type="entry name" value="PBS LYASE HEAT-LIKE PROTEIN"/>
    <property type="match status" value="1"/>
</dbReference>
<evidence type="ECO:0000256" key="1">
    <source>
        <dbReference type="ARBA" id="ARBA00009299"/>
    </source>
</evidence>
<evidence type="ECO:0000256" key="2">
    <source>
        <dbReference type="ARBA" id="ARBA00022549"/>
    </source>
</evidence>
<dbReference type="Gene3D" id="1.25.10.10">
    <property type="entry name" value="Leucine-rich Repeat Variant"/>
    <property type="match status" value="1"/>
</dbReference>
<protein>
    <submittedName>
        <fullName evidence="5">HEAT repeat domain-containing protein</fullName>
    </submittedName>
</protein>
<comment type="similarity">
    <text evidence="1">Belongs to the CpcE/RpcE/PecE family.</text>
</comment>
<dbReference type="InterPro" id="IPR004155">
    <property type="entry name" value="PBS_lyase_HEAT"/>
</dbReference>
<dbReference type="SMART" id="SM00567">
    <property type="entry name" value="EZ_HEAT"/>
    <property type="match status" value="5"/>
</dbReference>
<dbReference type="InterPro" id="IPR016024">
    <property type="entry name" value="ARM-type_fold"/>
</dbReference>
<dbReference type="EMBL" id="CP030118">
    <property type="protein sequence ID" value="QDL08671.1"/>
    <property type="molecule type" value="Genomic_DNA"/>
</dbReference>
<dbReference type="GO" id="GO:0030089">
    <property type="term" value="C:phycobilisome"/>
    <property type="evidence" value="ECO:0007669"/>
    <property type="project" value="UniProtKB-KW"/>
</dbReference>
<dbReference type="GO" id="GO:0016829">
    <property type="term" value="F:lyase activity"/>
    <property type="evidence" value="ECO:0007669"/>
    <property type="project" value="UniProtKB-KW"/>
</dbReference>
<sequence length="205" mass="22044">MTVDSLFEQLKHPNPNLRERAMSQLAENRDQNTIPRLMSVLNDEDVVFRRAAVKALGMIGVDSVPPLVESLLNSDNVTVRGSCAKALAQIAVNYPDVPFPAEGLQGLQTAINDSNPVVHIAAVMALGEVGSPAFDILVEALKTTDNVAVAVSVVNALAASGDERAREVLKPLTNDESADSYVQESAVSALSRLEQIINFKARRQQ</sequence>
<keyword evidence="6" id="KW-1185">Reference proteome</keyword>
<dbReference type="AlphaFoldDB" id="A0A856MG56"/>
<accession>A0A856MG56</accession>
<keyword evidence="3" id="KW-0605">Phycobilisome</keyword>
<keyword evidence="4" id="KW-0456">Lyase</keyword>
<organism evidence="5 6">
    <name type="scientific">Brasilonema sennae CENA114</name>
    <dbReference type="NCBI Taxonomy" id="415709"/>
    <lineage>
        <taxon>Bacteria</taxon>
        <taxon>Bacillati</taxon>
        <taxon>Cyanobacteriota</taxon>
        <taxon>Cyanophyceae</taxon>
        <taxon>Nostocales</taxon>
        <taxon>Scytonemataceae</taxon>
        <taxon>Brasilonema</taxon>
        <taxon>Bromeliae group (in: Brasilonema)</taxon>
    </lineage>
</organism>
<dbReference type="Proteomes" id="UP000503129">
    <property type="component" value="Chromosome"/>
</dbReference>
<dbReference type="RefSeq" id="WP_171976259.1">
    <property type="nucleotide sequence ID" value="NZ_CAWOXK010000001.1"/>
</dbReference>
<dbReference type="KEGG" id="bsen:DP114_12905"/>
<proteinExistence type="inferred from homology"/>
<dbReference type="Pfam" id="PF13646">
    <property type="entry name" value="HEAT_2"/>
    <property type="match status" value="2"/>
</dbReference>
<name>A0A856MG56_9CYAN</name>
<dbReference type="SUPFAM" id="SSF48371">
    <property type="entry name" value="ARM repeat"/>
    <property type="match status" value="1"/>
</dbReference>
<dbReference type="InterPro" id="IPR011989">
    <property type="entry name" value="ARM-like"/>
</dbReference>
<dbReference type="GO" id="GO:0016491">
    <property type="term" value="F:oxidoreductase activity"/>
    <property type="evidence" value="ECO:0007669"/>
    <property type="project" value="TreeGrafter"/>
</dbReference>
<reference evidence="5 6" key="1">
    <citation type="submission" date="2018-06" db="EMBL/GenBank/DDBJ databases">
        <title>Comparative genomics of Brasilonema spp. strains.</title>
        <authorList>
            <person name="Alvarenga D.O."/>
            <person name="Fiore M.F."/>
            <person name="Varani A.M."/>
        </authorList>
    </citation>
    <scope>NUCLEOTIDE SEQUENCE [LARGE SCALE GENOMIC DNA]</scope>
    <source>
        <strain evidence="5 6">CENA114</strain>
    </source>
</reference>
<evidence type="ECO:0000256" key="3">
    <source>
        <dbReference type="ARBA" id="ARBA00022738"/>
    </source>
</evidence>
<evidence type="ECO:0000313" key="6">
    <source>
        <dbReference type="Proteomes" id="UP000503129"/>
    </source>
</evidence>
<gene>
    <name evidence="5" type="ORF">DP114_12905</name>
</gene>
<evidence type="ECO:0000256" key="4">
    <source>
        <dbReference type="ARBA" id="ARBA00023239"/>
    </source>
</evidence>
<evidence type="ECO:0000313" key="5">
    <source>
        <dbReference type="EMBL" id="QDL08671.1"/>
    </source>
</evidence>
<dbReference type="PANTHER" id="PTHR12697:SF5">
    <property type="entry name" value="DEOXYHYPUSINE HYDROXYLASE"/>
    <property type="match status" value="1"/>
</dbReference>